<sequence length="103" mass="12063">MRRFVSSSRQKYILHLEEQRKIEYQKNLENSRKSKVDELNYLKSKKVFLQADIATLENSAEELSNKAESSKNISLFIKANALRRGIKEKTSEIKKNKSSDKQK</sequence>
<gene>
    <name evidence="2" type="ORF">AVEN_125253_1</name>
</gene>
<feature type="coiled-coil region" evidence="1">
    <location>
        <begin position="46"/>
        <end position="73"/>
    </location>
</feature>
<evidence type="ECO:0000256" key="1">
    <source>
        <dbReference type="SAM" id="Coils"/>
    </source>
</evidence>
<proteinExistence type="predicted"/>
<organism evidence="2 3">
    <name type="scientific">Araneus ventricosus</name>
    <name type="common">Orbweaver spider</name>
    <name type="synonym">Epeira ventricosa</name>
    <dbReference type="NCBI Taxonomy" id="182803"/>
    <lineage>
        <taxon>Eukaryota</taxon>
        <taxon>Metazoa</taxon>
        <taxon>Ecdysozoa</taxon>
        <taxon>Arthropoda</taxon>
        <taxon>Chelicerata</taxon>
        <taxon>Arachnida</taxon>
        <taxon>Araneae</taxon>
        <taxon>Araneomorphae</taxon>
        <taxon>Entelegynae</taxon>
        <taxon>Araneoidea</taxon>
        <taxon>Araneidae</taxon>
        <taxon>Araneus</taxon>
    </lineage>
</organism>
<keyword evidence="1" id="KW-0175">Coiled coil</keyword>
<dbReference type="Proteomes" id="UP000499080">
    <property type="component" value="Unassembled WGS sequence"/>
</dbReference>
<name>A0A4Y2PFA1_ARAVE</name>
<protein>
    <submittedName>
        <fullName evidence="2">Uncharacterized protein</fullName>
    </submittedName>
</protein>
<evidence type="ECO:0000313" key="2">
    <source>
        <dbReference type="EMBL" id="GBN50645.1"/>
    </source>
</evidence>
<dbReference type="EMBL" id="BGPR01011306">
    <property type="protein sequence ID" value="GBN50645.1"/>
    <property type="molecule type" value="Genomic_DNA"/>
</dbReference>
<accession>A0A4Y2PFA1</accession>
<keyword evidence="3" id="KW-1185">Reference proteome</keyword>
<comment type="caution">
    <text evidence="2">The sequence shown here is derived from an EMBL/GenBank/DDBJ whole genome shotgun (WGS) entry which is preliminary data.</text>
</comment>
<reference evidence="2 3" key="1">
    <citation type="journal article" date="2019" name="Sci. Rep.">
        <title>Orb-weaving spider Araneus ventricosus genome elucidates the spidroin gene catalogue.</title>
        <authorList>
            <person name="Kono N."/>
            <person name="Nakamura H."/>
            <person name="Ohtoshi R."/>
            <person name="Moran D.A.P."/>
            <person name="Shinohara A."/>
            <person name="Yoshida Y."/>
            <person name="Fujiwara M."/>
            <person name="Mori M."/>
            <person name="Tomita M."/>
            <person name="Arakawa K."/>
        </authorList>
    </citation>
    <scope>NUCLEOTIDE SEQUENCE [LARGE SCALE GENOMIC DNA]</scope>
</reference>
<evidence type="ECO:0000313" key="3">
    <source>
        <dbReference type="Proteomes" id="UP000499080"/>
    </source>
</evidence>
<dbReference type="AlphaFoldDB" id="A0A4Y2PFA1"/>